<organism evidence="1">
    <name type="scientific">marine sediment metagenome</name>
    <dbReference type="NCBI Taxonomy" id="412755"/>
    <lineage>
        <taxon>unclassified sequences</taxon>
        <taxon>metagenomes</taxon>
        <taxon>ecological metagenomes</taxon>
    </lineage>
</organism>
<dbReference type="AlphaFoldDB" id="X1D891"/>
<proteinExistence type="predicted"/>
<gene>
    <name evidence="1" type="ORF">S01H4_42227</name>
</gene>
<comment type="caution">
    <text evidence="1">The sequence shown here is derived from an EMBL/GenBank/DDBJ whole genome shotgun (WGS) entry which is preliminary data.</text>
</comment>
<name>X1D891_9ZZZZ</name>
<protein>
    <submittedName>
        <fullName evidence="1">Uncharacterized protein</fullName>
    </submittedName>
</protein>
<reference evidence="1" key="1">
    <citation type="journal article" date="2014" name="Front. Microbiol.">
        <title>High frequency of phylogenetically diverse reductive dehalogenase-homologous genes in deep subseafloor sedimentary metagenomes.</title>
        <authorList>
            <person name="Kawai M."/>
            <person name="Futagami T."/>
            <person name="Toyoda A."/>
            <person name="Takaki Y."/>
            <person name="Nishi S."/>
            <person name="Hori S."/>
            <person name="Arai W."/>
            <person name="Tsubouchi T."/>
            <person name="Morono Y."/>
            <person name="Uchiyama I."/>
            <person name="Ito T."/>
            <person name="Fujiyama A."/>
            <person name="Inagaki F."/>
            <person name="Takami H."/>
        </authorList>
    </citation>
    <scope>NUCLEOTIDE SEQUENCE</scope>
    <source>
        <strain evidence="1">Expedition CK06-06</strain>
    </source>
</reference>
<accession>X1D891</accession>
<evidence type="ECO:0000313" key="1">
    <source>
        <dbReference type="EMBL" id="GAH04500.1"/>
    </source>
</evidence>
<sequence length="57" mass="6387">MFMFLLFLIIGLAFWKGGDPFRIAGDVIGDAGKTITRFGDFVDDIKRGGKKVEQTYN</sequence>
<dbReference type="EMBL" id="BART01023170">
    <property type="protein sequence ID" value="GAH04500.1"/>
    <property type="molecule type" value="Genomic_DNA"/>
</dbReference>
<feature type="non-terminal residue" evidence="1">
    <location>
        <position position="57"/>
    </location>
</feature>